<comment type="caution">
    <text evidence="2">The sequence shown here is derived from an EMBL/GenBank/DDBJ whole genome shotgun (WGS) entry which is preliminary data.</text>
</comment>
<dbReference type="Proteomes" id="UP001057753">
    <property type="component" value="Unassembled WGS sequence"/>
</dbReference>
<dbReference type="OrthoDB" id="2364857at2"/>
<dbReference type="EMBL" id="JABXYM010000001">
    <property type="protein sequence ID" value="MCR6096342.1"/>
    <property type="molecule type" value="Genomic_DNA"/>
</dbReference>
<dbReference type="RefSeq" id="WP_078576703.1">
    <property type="nucleotide sequence ID" value="NZ_JABXYM010000001.1"/>
</dbReference>
<keyword evidence="3" id="KW-1185">Reference proteome</keyword>
<reference evidence="2" key="1">
    <citation type="submission" date="2020-06" db="EMBL/GenBank/DDBJ databases">
        <title>Insight into the genomes of haloalkaliphilic bacilli from Kenyan soda lakes.</title>
        <authorList>
            <person name="Mwirichia R."/>
            <person name="Villamizar G.C."/>
            <person name="Poehlein A."/>
            <person name="Mugweru J."/>
            <person name="Kipnyargis A."/>
            <person name="Kiplimo D."/>
            <person name="Orwa P."/>
            <person name="Daniel R."/>
        </authorList>
    </citation>
    <scope>NUCLEOTIDE SEQUENCE</scope>
    <source>
        <strain evidence="2">B1096_S55</strain>
    </source>
</reference>
<feature type="domain" description="DUF6884" evidence="1">
    <location>
        <begin position="7"/>
        <end position="134"/>
    </location>
</feature>
<dbReference type="Pfam" id="PF21818">
    <property type="entry name" value="DUF6884"/>
    <property type="match status" value="1"/>
</dbReference>
<accession>A0A9Q4B1K3</accession>
<gene>
    <name evidence="2" type="ORF">HXA33_07240</name>
</gene>
<protein>
    <recommendedName>
        <fullName evidence="1">DUF6884 domain-containing protein</fullName>
    </recommendedName>
</protein>
<dbReference type="InterPro" id="IPR049251">
    <property type="entry name" value="DUF6884"/>
</dbReference>
<evidence type="ECO:0000313" key="2">
    <source>
        <dbReference type="EMBL" id="MCR6096342.1"/>
    </source>
</evidence>
<proteinExistence type="predicted"/>
<sequence>MSELCIIPCGNKKIWSKHPNLEAVPASDAYISTFHRLCRAYAERFFTQYVILSAKHGFLFAEDHVPGPYNVSFSMKSSEVISTETLKKQFENKRLHNYDHYIVLTGKKYVPVINHVMNDENNVEFPLLDYQGIGFMQQALKHALETNEPLHGKKIKNR</sequence>
<dbReference type="AlphaFoldDB" id="A0A9Q4B1K3"/>
<name>A0A9Q4B1K3_SALAG</name>
<organism evidence="2 3">
    <name type="scientific">Salipaludibacillus agaradhaerens</name>
    <name type="common">Bacillus agaradhaerens</name>
    <dbReference type="NCBI Taxonomy" id="76935"/>
    <lineage>
        <taxon>Bacteria</taxon>
        <taxon>Bacillati</taxon>
        <taxon>Bacillota</taxon>
        <taxon>Bacilli</taxon>
        <taxon>Bacillales</taxon>
        <taxon>Bacillaceae</taxon>
    </lineage>
</organism>
<evidence type="ECO:0000313" key="3">
    <source>
        <dbReference type="Proteomes" id="UP001057753"/>
    </source>
</evidence>
<evidence type="ECO:0000259" key="1">
    <source>
        <dbReference type="Pfam" id="PF21818"/>
    </source>
</evidence>